<organism evidence="1 2">
    <name type="scientific">Taxus chinensis</name>
    <name type="common">Chinese yew</name>
    <name type="synonym">Taxus wallichiana var. chinensis</name>
    <dbReference type="NCBI Taxonomy" id="29808"/>
    <lineage>
        <taxon>Eukaryota</taxon>
        <taxon>Viridiplantae</taxon>
        <taxon>Streptophyta</taxon>
        <taxon>Embryophyta</taxon>
        <taxon>Tracheophyta</taxon>
        <taxon>Spermatophyta</taxon>
        <taxon>Pinopsida</taxon>
        <taxon>Pinidae</taxon>
        <taxon>Conifers II</taxon>
        <taxon>Cupressales</taxon>
        <taxon>Taxaceae</taxon>
        <taxon>Taxus</taxon>
    </lineage>
</organism>
<dbReference type="InterPro" id="IPR043502">
    <property type="entry name" value="DNA/RNA_pol_sf"/>
</dbReference>
<gene>
    <name evidence="1" type="ORF">KI387_038234</name>
</gene>
<evidence type="ECO:0000313" key="2">
    <source>
        <dbReference type="Proteomes" id="UP000824469"/>
    </source>
</evidence>
<reference evidence="1 2" key="1">
    <citation type="journal article" date="2021" name="Nat. Plants">
        <title>The Taxus genome provides insights into paclitaxel biosynthesis.</title>
        <authorList>
            <person name="Xiong X."/>
            <person name="Gou J."/>
            <person name="Liao Q."/>
            <person name="Li Y."/>
            <person name="Zhou Q."/>
            <person name="Bi G."/>
            <person name="Li C."/>
            <person name="Du R."/>
            <person name="Wang X."/>
            <person name="Sun T."/>
            <person name="Guo L."/>
            <person name="Liang H."/>
            <person name="Lu P."/>
            <person name="Wu Y."/>
            <person name="Zhang Z."/>
            <person name="Ro D.K."/>
            <person name="Shang Y."/>
            <person name="Huang S."/>
            <person name="Yan J."/>
        </authorList>
    </citation>
    <scope>NUCLEOTIDE SEQUENCE [LARGE SCALE GENOMIC DNA]</scope>
    <source>
        <strain evidence="1">Ta-2019</strain>
    </source>
</reference>
<dbReference type="Gene3D" id="3.10.10.10">
    <property type="entry name" value="HIV Type 1 Reverse Transcriptase, subunit A, domain 1"/>
    <property type="match status" value="1"/>
</dbReference>
<dbReference type="OMA" id="INMEPDS"/>
<dbReference type="EMBL" id="JAHRHJ020000011">
    <property type="protein sequence ID" value="KAH9294646.1"/>
    <property type="molecule type" value="Genomic_DNA"/>
</dbReference>
<accession>A0AA38C8X7</accession>
<protein>
    <submittedName>
        <fullName evidence="1">Uncharacterized protein</fullName>
    </submittedName>
</protein>
<proteinExistence type="predicted"/>
<keyword evidence="2" id="KW-1185">Reference proteome</keyword>
<dbReference type="AlphaFoldDB" id="A0AA38C8X7"/>
<sequence length="84" mass="9825">YHDIFAWSYKDLRGFDPGLAQHTIELDPNAKPVHQKQRPINPKIEPLMRKEITKLIEACIIFPIKHSSWVANLVPVRKKNKEIL</sequence>
<evidence type="ECO:0000313" key="1">
    <source>
        <dbReference type="EMBL" id="KAH9294646.1"/>
    </source>
</evidence>
<dbReference type="SUPFAM" id="SSF56672">
    <property type="entry name" value="DNA/RNA polymerases"/>
    <property type="match status" value="1"/>
</dbReference>
<dbReference type="Proteomes" id="UP000824469">
    <property type="component" value="Unassembled WGS sequence"/>
</dbReference>
<feature type="non-terminal residue" evidence="1">
    <location>
        <position position="84"/>
    </location>
</feature>
<comment type="caution">
    <text evidence="1">The sequence shown here is derived from an EMBL/GenBank/DDBJ whole genome shotgun (WGS) entry which is preliminary data.</text>
</comment>
<name>A0AA38C8X7_TAXCH</name>
<feature type="non-terminal residue" evidence="1">
    <location>
        <position position="1"/>
    </location>
</feature>